<evidence type="ECO:0000313" key="3">
    <source>
        <dbReference type="EMBL" id="RGQ41281.1"/>
    </source>
</evidence>
<evidence type="ECO:0008006" key="5">
    <source>
        <dbReference type="Google" id="ProtNLM"/>
    </source>
</evidence>
<dbReference type="Proteomes" id="UP000284751">
    <property type="component" value="Unassembled WGS sequence"/>
</dbReference>
<evidence type="ECO:0000313" key="4">
    <source>
        <dbReference type="Proteomes" id="UP000284751"/>
    </source>
</evidence>
<reference evidence="3 4" key="1">
    <citation type="submission" date="2018-08" db="EMBL/GenBank/DDBJ databases">
        <title>A genome reference for cultivated species of the human gut microbiota.</title>
        <authorList>
            <person name="Zou Y."/>
            <person name="Xue W."/>
            <person name="Luo G."/>
        </authorList>
    </citation>
    <scope>NUCLEOTIDE SEQUENCE [LARGE SCALE GENOMIC DNA]</scope>
    <source>
        <strain evidence="3 4">AF28-26</strain>
    </source>
</reference>
<protein>
    <recommendedName>
        <fullName evidence="5">Cell division protein FtsL</fullName>
    </recommendedName>
</protein>
<dbReference type="EMBL" id="QRTC01000020">
    <property type="protein sequence ID" value="RGQ41281.1"/>
    <property type="molecule type" value="Genomic_DNA"/>
</dbReference>
<sequence>MANQNEAYDFSLFEPSRKEQEQQRPAPSKQPKKKNNLIRISEEQLEKSRRIKYKPTTVIGGILFSLIVLTIMGTMILSQVQLTELTENINDANALLAEQQSITTQLQVKVESQLSLRSVEDYAQNQLGMQNAANNPITYISLASGDKAEIIQPEEKSWLDTIADAISGLLS</sequence>
<feature type="transmembrane region" description="Helical" evidence="2">
    <location>
        <begin position="57"/>
        <end position="77"/>
    </location>
</feature>
<name>A0A412AXL9_9FIRM</name>
<comment type="caution">
    <text evidence="3">The sequence shown here is derived from an EMBL/GenBank/DDBJ whole genome shotgun (WGS) entry which is preliminary data.</text>
</comment>
<keyword evidence="2" id="KW-1133">Transmembrane helix</keyword>
<evidence type="ECO:0000256" key="1">
    <source>
        <dbReference type="SAM" id="MobiDB-lite"/>
    </source>
</evidence>
<gene>
    <name evidence="3" type="ORF">DWY99_06530</name>
</gene>
<accession>A0A412AXL9</accession>
<dbReference type="AlphaFoldDB" id="A0A412AXL9"/>
<proteinExistence type="predicted"/>
<evidence type="ECO:0000256" key="2">
    <source>
        <dbReference type="SAM" id="Phobius"/>
    </source>
</evidence>
<keyword evidence="2" id="KW-0812">Transmembrane</keyword>
<feature type="region of interest" description="Disordered" evidence="1">
    <location>
        <begin position="1"/>
        <end position="35"/>
    </location>
</feature>
<keyword evidence="2" id="KW-0472">Membrane</keyword>
<organism evidence="3 4">
    <name type="scientific">[Clostridium] leptum</name>
    <dbReference type="NCBI Taxonomy" id="1535"/>
    <lineage>
        <taxon>Bacteria</taxon>
        <taxon>Bacillati</taxon>
        <taxon>Bacillota</taxon>
        <taxon>Clostridia</taxon>
        <taxon>Eubacteriales</taxon>
        <taxon>Oscillospiraceae</taxon>
        <taxon>Oscillospiraceae incertae sedis</taxon>
    </lineage>
</organism>